<gene>
    <name evidence="10" type="primary">nad2</name>
</gene>
<sequence length="447" mass="50996">MNLILQFLGLIFNLYFVFIFTEANLTSKLAKKTKAESTQLEDSSHLNFSTIINKTHNHNKIKFLNKIAILLLILYIFFDLQLLLNSKEIVGSNQLTIMDGIYKINEVRLGLEIFLLVLAIMIINAQTNYYYNKSNTMFSEKNLILLTNILGITSLIFSNDWLITIISWELLNISLYLLVSLNSYSESSLSSSLKYVLLSALSTGFLLLGVSIIYLLIGNLNYENITISLTQILLLNDQSNELFSMPNLINLAFILILSTILFKLSAAPFYNWSPDLYDGLNSNITMWMMIIPKISICIFLYIITSENFLLISTSSSILLSSIDFLLLLSGILSLIIGSCALYAQWNIKRFLAYSSISHLGFMLLALYSYDFHSYFIYIFIYGSNMIAIFSILLILSKYFGREIKSINQLIGIYRLNPFISIALAINFLSLAGVCLFIFYNILRFYLI</sequence>
<geneLocation type="mitochondrion" evidence="10"/>
<keyword evidence="4 8" id="KW-0812">Transmembrane</keyword>
<feature type="transmembrane region" description="Helical" evidence="8">
    <location>
        <begin position="143"/>
        <end position="159"/>
    </location>
</feature>
<reference evidence="10" key="2">
    <citation type="journal article" date="2002" name="Mol. Biol. Evol.">
        <title>Hyaloraphidium curvatum: a linear mitochondrial genome, tRNA editing, and an evolutionary link to lower fungi.</title>
        <authorList>
            <person name="Forget L."/>
            <person name="Ustinova J."/>
            <person name="Wang Z."/>
            <person name="Huss V.A."/>
            <person name="Franz Lang B."/>
        </authorList>
    </citation>
    <scope>NUCLEOTIDE SEQUENCE</scope>
    <source>
        <strain evidence="10">136</strain>
    </source>
</reference>
<dbReference type="GO" id="GO:0016491">
    <property type="term" value="F:oxidoreductase activity"/>
    <property type="evidence" value="ECO:0007669"/>
    <property type="project" value="UniProtKB-KW"/>
</dbReference>
<dbReference type="Pfam" id="PF00361">
    <property type="entry name" value="Proton_antipo_M"/>
    <property type="match status" value="1"/>
</dbReference>
<feature type="domain" description="NADH:quinone oxidoreductase/Mrp antiporter transmembrane" evidence="9">
    <location>
        <begin position="158"/>
        <end position="435"/>
    </location>
</feature>
<evidence type="ECO:0000256" key="6">
    <source>
        <dbReference type="ARBA" id="ARBA00023136"/>
    </source>
</evidence>
<feature type="transmembrane region" description="Helical" evidence="8">
    <location>
        <begin position="113"/>
        <end position="131"/>
    </location>
</feature>
<feature type="transmembrane region" description="Helical" evidence="8">
    <location>
        <begin position="63"/>
        <end position="84"/>
    </location>
</feature>
<evidence type="ECO:0000256" key="4">
    <source>
        <dbReference type="ARBA" id="ARBA00022692"/>
    </source>
</evidence>
<accession>Q950L9</accession>
<dbReference type="GO" id="GO:0016020">
    <property type="term" value="C:membrane"/>
    <property type="evidence" value="ECO:0007669"/>
    <property type="project" value="UniProtKB-SubCell"/>
</dbReference>
<evidence type="ECO:0000256" key="7">
    <source>
        <dbReference type="ARBA" id="ARBA00031028"/>
    </source>
</evidence>
<protein>
    <recommendedName>
        <fullName evidence="3">NADH-ubiquinone oxidoreductase chain 2</fullName>
    </recommendedName>
    <alternativeName>
        <fullName evidence="7">NADH dehydrogenase subunit 2</fullName>
    </alternativeName>
</protein>
<feature type="transmembrane region" description="Helical" evidence="8">
    <location>
        <begin position="248"/>
        <end position="272"/>
    </location>
</feature>
<evidence type="ECO:0000259" key="9">
    <source>
        <dbReference type="Pfam" id="PF00361"/>
    </source>
</evidence>
<evidence type="ECO:0000313" key="10">
    <source>
        <dbReference type="EMBL" id="AAK84289.1"/>
    </source>
</evidence>
<dbReference type="RefSeq" id="NP_150359.1">
    <property type="nucleotide sequence ID" value="NC_003053.1"/>
</dbReference>
<evidence type="ECO:0000256" key="2">
    <source>
        <dbReference type="ARBA" id="ARBA00007012"/>
    </source>
</evidence>
<dbReference type="AlphaFoldDB" id="Q950L9"/>
<dbReference type="InterPro" id="IPR001750">
    <property type="entry name" value="ND/Mrp_TM"/>
</dbReference>
<evidence type="ECO:0000256" key="1">
    <source>
        <dbReference type="ARBA" id="ARBA00004141"/>
    </source>
</evidence>
<feature type="transmembrane region" description="Helical" evidence="8">
    <location>
        <begin position="415"/>
        <end position="442"/>
    </location>
</feature>
<feature type="transmembrane region" description="Helical" evidence="8">
    <location>
        <begin position="375"/>
        <end position="395"/>
    </location>
</feature>
<comment type="subcellular location">
    <subcellularLocation>
        <location evidence="1">Membrane</location>
        <topology evidence="1">Multi-pass membrane protein</topology>
    </subcellularLocation>
</comment>
<reference evidence="10" key="1">
    <citation type="submission" date="2001-07" db="EMBL/GenBank/DDBJ databases">
        <authorList>
            <person name="Lang F.B.F."/>
        </authorList>
    </citation>
    <scope>NUCLEOTIDE SEQUENCE</scope>
    <source>
        <strain evidence="10">136</strain>
    </source>
</reference>
<organism evidence="10">
    <name type="scientific">Rhizophydium sp. 136</name>
    <dbReference type="NCBI Taxonomy" id="60187"/>
    <lineage>
        <taxon>Eukaryota</taxon>
        <taxon>Fungi</taxon>
        <taxon>Fungi incertae sedis</taxon>
        <taxon>Chytridiomycota</taxon>
        <taxon>Chytridiomycota incertae sedis</taxon>
        <taxon>Chytridiomycetes</taxon>
        <taxon>Rhizophydiales</taxon>
        <taxon>Rhizophydiaceae</taxon>
        <taxon>Rhizophydium</taxon>
    </lineage>
</organism>
<keyword evidence="10" id="KW-0496">Mitochondrion</keyword>
<dbReference type="EMBL" id="AF404306">
    <property type="protein sequence ID" value="AAK84289.1"/>
    <property type="molecule type" value="Genomic_DNA"/>
</dbReference>
<feature type="transmembrane region" description="Helical" evidence="8">
    <location>
        <begin position="324"/>
        <end position="343"/>
    </location>
</feature>
<evidence type="ECO:0000256" key="8">
    <source>
        <dbReference type="SAM" id="Phobius"/>
    </source>
</evidence>
<evidence type="ECO:0000256" key="5">
    <source>
        <dbReference type="ARBA" id="ARBA00022989"/>
    </source>
</evidence>
<feature type="transmembrane region" description="Helical" evidence="8">
    <location>
        <begin position="196"/>
        <end position="217"/>
    </location>
</feature>
<comment type="similarity">
    <text evidence="2">Belongs to the complex I subunit 2 family.</text>
</comment>
<feature type="transmembrane region" description="Helical" evidence="8">
    <location>
        <begin position="284"/>
        <end position="304"/>
    </location>
</feature>
<dbReference type="PANTHER" id="PTHR22773">
    <property type="entry name" value="NADH DEHYDROGENASE"/>
    <property type="match status" value="1"/>
</dbReference>
<feature type="transmembrane region" description="Helical" evidence="8">
    <location>
        <begin position="6"/>
        <end position="25"/>
    </location>
</feature>
<keyword evidence="6 8" id="KW-0472">Membrane</keyword>
<name>Q950L9_9FUNG</name>
<evidence type="ECO:0000256" key="3">
    <source>
        <dbReference type="ARBA" id="ARBA00021008"/>
    </source>
</evidence>
<proteinExistence type="inferred from homology"/>
<keyword evidence="10" id="KW-0560">Oxidoreductase</keyword>
<keyword evidence="5 8" id="KW-1133">Transmembrane helix</keyword>
<dbReference type="GeneID" id="803668"/>